<dbReference type="Pfam" id="PF00496">
    <property type="entry name" value="SBP_bac_5"/>
    <property type="match status" value="1"/>
</dbReference>
<dbReference type="PANTHER" id="PTHR30290:SF10">
    <property type="entry name" value="PERIPLASMIC OLIGOPEPTIDE-BINDING PROTEIN-RELATED"/>
    <property type="match status" value="1"/>
</dbReference>
<evidence type="ECO:0000313" key="8">
    <source>
        <dbReference type="Proteomes" id="UP000184603"/>
    </source>
</evidence>
<feature type="chain" id="PRO_5012658476" evidence="5">
    <location>
        <begin position="33"/>
        <end position="533"/>
    </location>
</feature>
<sequence length="533" mass="59783">MSEKRWQGLFGLKKLFCAACVFAVMTAGIALAGGNLRVASMGEPASLDPHKVSGTWENYIVGDMFVGLTTEDPKSNAIPGVAESWTISEDGKTYTFKLRQSTWSDGTPLTANDFVYSMQRILLPETAAEYASLLYIIEGAEAINSGKAAADTLGVKAIDDQTLEVKLTGPAPYFLELLTHYTAYPVPKHVIDKVGKDWTKPENMVVNGPFKLVEWLPNTHVKLTKNDKYYDVGAVVLDDVTFYTQEDRAAVQKRFRAGEIDVAMDFASDQIDWLKANMPEETRIAPYMGVYYYPINSSVAPFNDLRVRKALSMAVNREAICDKVLKTGELPAYSFVPPGVSHYEHPAEVEWKSMPYDERIKEAKALLAEAGFTADKPLELTLKYNTSENHKRIAVAVASMWKQIGVKTELYNAEVKVHYADLKQGNFQVARAGWIADYNDAQNFLYLLETRTGPNNYGRYSNPEYDKLMLEAEVTADLTKRGELMYKAESLAMADLPIIPIYHYVSKNLVAKNVVGFEDNSKDIHRWRYVTLK</sequence>
<protein>
    <submittedName>
        <fullName evidence="7">Oligopeptide transport system substrate-binding protein</fullName>
    </submittedName>
</protein>
<dbReference type="AlphaFoldDB" id="A0A1M7XVS0"/>
<dbReference type="RefSeq" id="WP_073611508.1">
    <property type="nucleotide sequence ID" value="NZ_FRFE01000001.1"/>
</dbReference>
<accession>A0A1M7XVS0</accession>
<dbReference type="FunFam" id="3.90.76.10:FF:000001">
    <property type="entry name" value="Oligopeptide ABC transporter substrate-binding protein"/>
    <property type="match status" value="1"/>
</dbReference>
<dbReference type="PIRSF" id="PIRSF002741">
    <property type="entry name" value="MppA"/>
    <property type="match status" value="1"/>
</dbReference>
<organism evidence="7 8">
    <name type="scientific">Desulfopila aestuarii DSM 18488</name>
    <dbReference type="NCBI Taxonomy" id="1121416"/>
    <lineage>
        <taxon>Bacteria</taxon>
        <taxon>Pseudomonadati</taxon>
        <taxon>Thermodesulfobacteriota</taxon>
        <taxon>Desulfobulbia</taxon>
        <taxon>Desulfobulbales</taxon>
        <taxon>Desulfocapsaceae</taxon>
        <taxon>Desulfopila</taxon>
    </lineage>
</organism>
<evidence type="ECO:0000313" key="7">
    <source>
        <dbReference type="EMBL" id="SHO42750.1"/>
    </source>
</evidence>
<dbReference type="GO" id="GO:0043190">
    <property type="term" value="C:ATP-binding cassette (ABC) transporter complex"/>
    <property type="evidence" value="ECO:0007669"/>
    <property type="project" value="InterPro"/>
</dbReference>
<feature type="domain" description="Solute-binding protein family 5" evidence="6">
    <location>
        <begin position="78"/>
        <end position="453"/>
    </location>
</feature>
<keyword evidence="3" id="KW-0813">Transport</keyword>
<dbReference type="Proteomes" id="UP000184603">
    <property type="component" value="Unassembled WGS sequence"/>
</dbReference>
<gene>
    <name evidence="7" type="ORF">SAMN02745220_00133</name>
</gene>
<dbReference type="PANTHER" id="PTHR30290">
    <property type="entry name" value="PERIPLASMIC BINDING COMPONENT OF ABC TRANSPORTER"/>
    <property type="match status" value="1"/>
</dbReference>
<dbReference type="Gene3D" id="3.90.76.10">
    <property type="entry name" value="Dipeptide-binding Protein, Domain 1"/>
    <property type="match status" value="1"/>
</dbReference>
<name>A0A1M7XVS0_9BACT</name>
<dbReference type="InterPro" id="IPR000914">
    <property type="entry name" value="SBP_5_dom"/>
</dbReference>
<evidence type="ECO:0000256" key="5">
    <source>
        <dbReference type="SAM" id="SignalP"/>
    </source>
</evidence>
<dbReference type="GO" id="GO:0015833">
    <property type="term" value="P:peptide transport"/>
    <property type="evidence" value="ECO:0007669"/>
    <property type="project" value="TreeGrafter"/>
</dbReference>
<comment type="subcellular location">
    <subcellularLocation>
        <location evidence="1">Cell envelope</location>
    </subcellularLocation>
</comment>
<evidence type="ECO:0000256" key="2">
    <source>
        <dbReference type="ARBA" id="ARBA00005695"/>
    </source>
</evidence>
<reference evidence="7 8" key="1">
    <citation type="submission" date="2016-12" db="EMBL/GenBank/DDBJ databases">
        <authorList>
            <person name="Song W.-J."/>
            <person name="Kurnit D.M."/>
        </authorList>
    </citation>
    <scope>NUCLEOTIDE SEQUENCE [LARGE SCALE GENOMIC DNA]</scope>
    <source>
        <strain evidence="7 8">DSM 18488</strain>
    </source>
</reference>
<dbReference type="InterPro" id="IPR030678">
    <property type="entry name" value="Peptide/Ni-bd"/>
</dbReference>
<evidence type="ECO:0000256" key="4">
    <source>
        <dbReference type="ARBA" id="ARBA00022729"/>
    </source>
</evidence>
<proteinExistence type="inferred from homology"/>
<dbReference type="GO" id="GO:1904680">
    <property type="term" value="F:peptide transmembrane transporter activity"/>
    <property type="evidence" value="ECO:0007669"/>
    <property type="project" value="TreeGrafter"/>
</dbReference>
<evidence type="ECO:0000259" key="6">
    <source>
        <dbReference type="Pfam" id="PF00496"/>
    </source>
</evidence>
<feature type="signal peptide" evidence="5">
    <location>
        <begin position="1"/>
        <end position="32"/>
    </location>
</feature>
<evidence type="ECO:0000256" key="3">
    <source>
        <dbReference type="ARBA" id="ARBA00022448"/>
    </source>
</evidence>
<dbReference type="Gene3D" id="3.10.105.10">
    <property type="entry name" value="Dipeptide-binding Protein, Domain 3"/>
    <property type="match status" value="1"/>
</dbReference>
<dbReference type="EMBL" id="FRFE01000001">
    <property type="protein sequence ID" value="SHO42750.1"/>
    <property type="molecule type" value="Genomic_DNA"/>
</dbReference>
<dbReference type="STRING" id="1121416.SAMN02745220_00133"/>
<keyword evidence="8" id="KW-1185">Reference proteome</keyword>
<dbReference type="InterPro" id="IPR039424">
    <property type="entry name" value="SBP_5"/>
</dbReference>
<evidence type="ECO:0000256" key="1">
    <source>
        <dbReference type="ARBA" id="ARBA00004196"/>
    </source>
</evidence>
<dbReference type="FunFam" id="3.10.105.10:FF:000001">
    <property type="entry name" value="Oligopeptide ABC transporter, oligopeptide-binding protein"/>
    <property type="match status" value="1"/>
</dbReference>
<comment type="similarity">
    <text evidence="2">Belongs to the bacterial solute-binding protein 5 family.</text>
</comment>
<dbReference type="Gene3D" id="3.40.190.10">
    <property type="entry name" value="Periplasmic binding protein-like II"/>
    <property type="match status" value="1"/>
</dbReference>
<dbReference type="GO" id="GO:0030288">
    <property type="term" value="C:outer membrane-bounded periplasmic space"/>
    <property type="evidence" value="ECO:0007669"/>
    <property type="project" value="TreeGrafter"/>
</dbReference>
<dbReference type="CDD" id="cd08504">
    <property type="entry name" value="PBP2_OppA"/>
    <property type="match status" value="1"/>
</dbReference>
<dbReference type="SUPFAM" id="SSF53850">
    <property type="entry name" value="Periplasmic binding protein-like II"/>
    <property type="match status" value="1"/>
</dbReference>
<keyword evidence="4 5" id="KW-0732">Signal</keyword>